<name>A0ACA9NPN9_9GLOM</name>
<dbReference type="EMBL" id="CAJVPU010018852">
    <property type="protein sequence ID" value="CAG8668364.1"/>
    <property type="molecule type" value="Genomic_DNA"/>
</dbReference>
<accession>A0ACA9NPN9</accession>
<gene>
    <name evidence="1" type="ORF">DHETER_LOCUS10068</name>
</gene>
<keyword evidence="2" id="KW-1185">Reference proteome</keyword>
<dbReference type="Proteomes" id="UP000789702">
    <property type="component" value="Unassembled WGS sequence"/>
</dbReference>
<protein>
    <submittedName>
        <fullName evidence="1">12154_t:CDS:1</fullName>
    </submittedName>
</protein>
<evidence type="ECO:0000313" key="1">
    <source>
        <dbReference type="EMBL" id="CAG8668364.1"/>
    </source>
</evidence>
<feature type="non-terminal residue" evidence="1">
    <location>
        <position position="138"/>
    </location>
</feature>
<sequence length="138" mass="16382">EITDVESKENSEYLLVELVDKEQGVDYVRNLDKRKYNEPIVNEKLNKREKSRKILEVKPEESLSLSTQKGNDKRQFLENNEQTSQEEKELESKNNWERSCCQNLNKSKDQLKNQNEQVESYDRISPKYDDQLKLSDPV</sequence>
<evidence type="ECO:0000313" key="2">
    <source>
        <dbReference type="Proteomes" id="UP000789702"/>
    </source>
</evidence>
<organism evidence="1 2">
    <name type="scientific">Dentiscutata heterogama</name>
    <dbReference type="NCBI Taxonomy" id="1316150"/>
    <lineage>
        <taxon>Eukaryota</taxon>
        <taxon>Fungi</taxon>
        <taxon>Fungi incertae sedis</taxon>
        <taxon>Mucoromycota</taxon>
        <taxon>Glomeromycotina</taxon>
        <taxon>Glomeromycetes</taxon>
        <taxon>Diversisporales</taxon>
        <taxon>Gigasporaceae</taxon>
        <taxon>Dentiscutata</taxon>
    </lineage>
</organism>
<reference evidence="1" key="1">
    <citation type="submission" date="2021-06" db="EMBL/GenBank/DDBJ databases">
        <authorList>
            <person name="Kallberg Y."/>
            <person name="Tangrot J."/>
            <person name="Rosling A."/>
        </authorList>
    </citation>
    <scope>NUCLEOTIDE SEQUENCE</scope>
    <source>
        <strain evidence="1">IL203A</strain>
    </source>
</reference>
<feature type="non-terminal residue" evidence="1">
    <location>
        <position position="1"/>
    </location>
</feature>
<comment type="caution">
    <text evidence="1">The sequence shown here is derived from an EMBL/GenBank/DDBJ whole genome shotgun (WGS) entry which is preliminary data.</text>
</comment>
<proteinExistence type="predicted"/>